<dbReference type="InterPro" id="IPR002159">
    <property type="entry name" value="CD36_fam"/>
</dbReference>
<keyword evidence="5" id="KW-0472">Membrane</keyword>
<dbReference type="STRING" id="33097.A0A150FXK5"/>
<dbReference type="Pfam" id="PF01130">
    <property type="entry name" value="CD36"/>
    <property type="match status" value="1"/>
</dbReference>
<dbReference type="PRINTS" id="PR01609">
    <property type="entry name" value="CD36FAMILY"/>
</dbReference>
<dbReference type="Proteomes" id="UP000075714">
    <property type="component" value="Unassembled WGS sequence"/>
</dbReference>
<reference evidence="9" key="1">
    <citation type="journal article" date="2016" name="Nat. Commun.">
        <title>The Gonium pectorale genome demonstrates co-option of cell cycle regulation during the evolution of multicellularity.</title>
        <authorList>
            <person name="Hanschen E.R."/>
            <person name="Marriage T.N."/>
            <person name="Ferris P.J."/>
            <person name="Hamaji T."/>
            <person name="Toyoda A."/>
            <person name="Fujiyama A."/>
            <person name="Neme R."/>
            <person name="Noguchi H."/>
            <person name="Minakuchi Y."/>
            <person name="Suzuki M."/>
            <person name="Kawai-Toyooka H."/>
            <person name="Smith D.R."/>
            <person name="Sparks H."/>
            <person name="Anderson J."/>
            <person name="Bakaric R."/>
            <person name="Luria V."/>
            <person name="Karger A."/>
            <person name="Kirschner M.W."/>
            <person name="Durand P.M."/>
            <person name="Michod R.E."/>
            <person name="Nozaki H."/>
            <person name="Olson B.J."/>
        </authorList>
    </citation>
    <scope>NUCLEOTIDE SEQUENCE [LARGE SCALE GENOMIC DNA]</scope>
    <source>
        <strain evidence="9">NIES-2863</strain>
    </source>
</reference>
<keyword evidence="3" id="KW-0812">Transmembrane</keyword>
<feature type="region of interest" description="Disordered" evidence="7">
    <location>
        <begin position="478"/>
        <end position="548"/>
    </location>
</feature>
<comment type="caution">
    <text evidence="8">The sequence shown here is derived from an EMBL/GenBank/DDBJ whole genome shotgun (WGS) entry which is preliminary data.</text>
</comment>
<dbReference type="EMBL" id="LSYV01000162">
    <property type="protein sequence ID" value="KXZ42318.1"/>
    <property type="molecule type" value="Genomic_DNA"/>
</dbReference>
<comment type="subcellular location">
    <subcellularLocation>
        <location evidence="1">Membrane</location>
    </subcellularLocation>
</comment>
<keyword evidence="4" id="KW-1133">Transmembrane helix</keyword>
<evidence type="ECO:0000256" key="4">
    <source>
        <dbReference type="ARBA" id="ARBA00022989"/>
    </source>
</evidence>
<evidence type="ECO:0000256" key="2">
    <source>
        <dbReference type="ARBA" id="ARBA00010532"/>
    </source>
</evidence>
<evidence type="ECO:0000256" key="6">
    <source>
        <dbReference type="ARBA" id="ARBA00023180"/>
    </source>
</evidence>
<dbReference type="GO" id="GO:0016020">
    <property type="term" value="C:membrane"/>
    <property type="evidence" value="ECO:0007669"/>
    <property type="project" value="UniProtKB-SubCell"/>
</dbReference>
<evidence type="ECO:0000313" key="8">
    <source>
        <dbReference type="EMBL" id="KXZ42318.1"/>
    </source>
</evidence>
<dbReference type="AlphaFoldDB" id="A0A150FXK5"/>
<dbReference type="PANTHER" id="PTHR11923:SF51">
    <property type="entry name" value="LYSOSOME MEMBRANE PROTEIN 2"/>
    <property type="match status" value="1"/>
</dbReference>
<protein>
    <submittedName>
        <fullName evidence="8">Uncharacterized protein</fullName>
    </submittedName>
</protein>
<gene>
    <name evidence="8" type="ORF">GPECTOR_162g133</name>
</gene>
<name>A0A150FXK5_GONPE</name>
<dbReference type="GO" id="GO:0005737">
    <property type="term" value="C:cytoplasm"/>
    <property type="evidence" value="ECO:0007669"/>
    <property type="project" value="TreeGrafter"/>
</dbReference>
<accession>A0A150FXK5</accession>
<organism evidence="8 9">
    <name type="scientific">Gonium pectorale</name>
    <name type="common">Green alga</name>
    <dbReference type="NCBI Taxonomy" id="33097"/>
    <lineage>
        <taxon>Eukaryota</taxon>
        <taxon>Viridiplantae</taxon>
        <taxon>Chlorophyta</taxon>
        <taxon>core chlorophytes</taxon>
        <taxon>Chlorophyceae</taxon>
        <taxon>CS clade</taxon>
        <taxon>Chlamydomonadales</taxon>
        <taxon>Volvocaceae</taxon>
        <taxon>Gonium</taxon>
    </lineage>
</organism>
<evidence type="ECO:0000313" key="9">
    <source>
        <dbReference type="Proteomes" id="UP000075714"/>
    </source>
</evidence>
<keyword evidence="6" id="KW-0325">Glycoprotein</keyword>
<keyword evidence="9" id="KW-1185">Reference proteome</keyword>
<feature type="compositionally biased region" description="Low complexity" evidence="7">
    <location>
        <begin position="514"/>
        <end position="528"/>
    </location>
</feature>
<evidence type="ECO:0000256" key="5">
    <source>
        <dbReference type="ARBA" id="ARBA00023136"/>
    </source>
</evidence>
<comment type="similarity">
    <text evidence="2">Belongs to the CD36 family.</text>
</comment>
<dbReference type="OrthoDB" id="195015at2759"/>
<proteinExistence type="inferred from homology"/>
<evidence type="ECO:0000256" key="3">
    <source>
        <dbReference type="ARBA" id="ARBA00022692"/>
    </source>
</evidence>
<evidence type="ECO:0000256" key="1">
    <source>
        <dbReference type="ARBA" id="ARBA00004370"/>
    </source>
</evidence>
<dbReference type="GO" id="GO:0005044">
    <property type="term" value="F:scavenger receptor activity"/>
    <property type="evidence" value="ECO:0007669"/>
    <property type="project" value="TreeGrafter"/>
</dbReference>
<dbReference type="PANTHER" id="PTHR11923">
    <property type="entry name" value="SCAVENGER RECEPTOR CLASS B TYPE-1 SR-B1"/>
    <property type="match status" value="1"/>
</dbReference>
<sequence>MPGPANTTPQILDTIVWRPDSPPDVDARFRGLPSVDAPPDYFRVWLWNLTNLAEVRQGAKPRMAEVGPLTYRKYRLKLDAWWDRRGRVSVKEWDYHIFQPHLSSANPNDTITTINLPLLGVLELLHAYGSAVPAVQTLIDVLLGVLSGWRDRDHVDGLFMHRKAAELLWGYDDLLLQRLQLLLGSSFVPYTTVRLLQNDTSAEQVIANQVASVIDTGWRPEEEALGAAANPRMEVEQGWRAVSSWGPNCSEPVRGTDAFQFAPGVTRGSVLRVWITELFRSAVLLFKEEVELHGVRMLRFEPDPAESAPDVCHRQRIRGMANVTAPTAVGPTGNGSSPAAHGVPILMSLPHYCLVDDAVAGALEGVACDLPTHATFIDVEPNTGITMRAAKRLQLSSEITDSARATLEPGLRNATILPVFWAEEASQISPEQGAAFAATVYAAQRLAARLAAVGYPAATVLALVAAAAAATAVLHPRGGPTAAAEAGSVRDTGANGHPTPELTAPLLGDGGGAAAVASASAAEVGGLEDATGGSRGGRQEEQQQQQQG</sequence>
<evidence type="ECO:0000256" key="7">
    <source>
        <dbReference type="SAM" id="MobiDB-lite"/>
    </source>
</evidence>